<keyword evidence="6" id="KW-0460">Magnesium</keyword>
<evidence type="ECO:0000256" key="4">
    <source>
        <dbReference type="ARBA" id="ARBA00023150"/>
    </source>
</evidence>
<proteinExistence type="inferred from homology"/>
<dbReference type="SMART" id="SM00852">
    <property type="entry name" value="MoCF_biosynth"/>
    <property type="match status" value="1"/>
</dbReference>
<dbReference type="Pfam" id="PF03454">
    <property type="entry name" value="MoeA_C"/>
    <property type="match status" value="1"/>
</dbReference>
<dbReference type="Pfam" id="PF03453">
    <property type="entry name" value="MoeA_N"/>
    <property type="match status" value="1"/>
</dbReference>
<dbReference type="SUPFAM" id="SSF53218">
    <property type="entry name" value="Molybdenum cofactor biosynthesis proteins"/>
    <property type="match status" value="1"/>
</dbReference>
<organism evidence="8 9">
    <name type="scientific">Qipengyuania pelagi</name>
    <dbReference type="NCBI Taxonomy" id="994320"/>
    <lineage>
        <taxon>Bacteria</taxon>
        <taxon>Pseudomonadati</taxon>
        <taxon>Pseudomonadota</taxon>
        <taxon>Alphaproteobacteria</taxon>
        <taxon>Sphingomonadales</taxon>
        <taxon>Erythrobacteraceae</taxon>
        <taxon>Qipengyuania</taxon>
    </lineage>
</organism>
<dbReference type="InterPro" id="IPR005111">
    <property type="entry name" value="MoeA_C_domain_IV"/>
</dbReference>
<dbReference type="PANTHER" id="PTHR10192:SF5">
    <property type="entry name" value="GEPHYRIN"/>
    <property type="match status" value="1"/>
</dbReference>
<protein>
    <recommendedName>
        <fullName evidence="6">Molybdopterin molybdenumtransferase</fullName>
        <ecNumber evidence="6">2.10.1.1</ecNumber>
    </recommendedName>
</protein>
<evidence type="ECO:0000256" key="3">
    <source>
        <dbReference type="ARBA" id="ARBA00010763"/>
    </source>
</evidence>
<keyword evidence="6" id="KW-0500">Molybdenum</keyword>
<comment type="caution">
    <text evidence="8">The sequence shown here is derived from an EMBL/GenBank/DDBJ whole genome shotgun (WGS) entry which is preliminary data.</text>
</comment>
<feature type="domain" description="MoaB/Mog" evidence="7">
    <location>
        <begin position="174"/>
        <end position="311"/>
    </location>
</feature>
<dbReference type="Proteomes" id="UP000430272">
    <property type="component" value="Unassembled WGS sequence"/>
</dbReference>
<name>A0A844Y7K6_9SPHN</name>
<dbReference type="Gene3D" id="2.170.190.11">
    <property type="entry name" value="Molybdopterin biosynthesis moea protein, domain 3"/>
    <property type="match status" value="1"/>
</dbReference>
<evidence type="ECO:0000259" key="7">
    <source>
        <dbReference type="SMART" id="SM00852"/>
    </source>
</evidence>
<dbReference type="InterPro" id="IPR005110">
    <property type="entry name" value="MoeA_linker/N"/>
</dbReference>
<comment type="catalytic activity">
    <reaction evidence="5">
        <text>adenylyl-molybdopterin + molybdate = Mo-molybdopterin + AMP + H(+)</text>
        <dbReference type="Rhea" id="RHEA:35047"/>
        <dbReference type="ChEBI" id="CHEBI:15378"/>
        <dbReference type="ChEBI" id="CHEBI:36264"/>
        <dbReference type="ChEBI" id="CHEBI:62727"/>
        <dbReference type="ChEBI" id="CHEBI:71302"/>
        <dbReference type="ChEBI" id="CHEBI:456215"/>
        <dbReference type="EC" id="2.10.1.1"/>
    </reaction>
</comment>
<dbReference type="InterPro" id="IPR036135">
    <property type="entry name" value="MoeA_linker/N_sf"/>
</dbReference>
<evidence type="ECO:0000313" key="8">
    <source>
        <dbReference type="EMBL" id="MXO53449.1"/>
    </source>
</evidence>
<evidence type="ECO:0000256" key="2">
    <source>
        <dbReference type="ARBA" id="ARBA00005046"/>
    </source>
</evidence>
<dbReference type="PROSITE" id="PS01079">
    <property type="entry name" value="MOCF_BIOSYNTHESIS_2"/>
    <property type="match status" value="1"/>
</dbReference>
<dbReference type="GO" id="GO:0005829">
    <property type="term" value="C:cytosol"/>
    <property type="evidence" value="ECO:0007669"/>
    <property type="project" value="TreeGrafter"/>
</dbReference>
<keyword evidence="4 6" id="KW-0501">Molybdenum cofactor biosynthesis</keyword>
<dbReference type="OrthoDB" id="9804758at2"/>
<dbReference type="SUPFAM" id="SSF63882">
    <property type="entry name" value="MoeA N-terminal region -like"/>
    <property type="match status" value="1"/>
</dbReference>
<evidence type="ECO:0000313" key="9">
    <source>
        <dbReference type="Proteomes" id="UP000430272"/>
    </source>
</evidence>
<evidence type="ECO:0000256" key="1">
    <source>
        <dbReference type="ARBA" id="ARBA00002901"/>
    </source>
</evidence>
<dbReference type="UniPathway" id="UPA00344"/>
<dbReference type="InterPro" id="IPR038987">
    <property type="entry name" value="MoeA-like"/>
</dbReference>
<dbReference type="InterPro" id="IPR036688">
    <property type="entry name" value="MoeA_C_domain_IV_sf"/>
</dbReference>
<dbReference type="Gene3D" id="3.40.980.10">
    <property type="entry name" value="MoaB/Mog-like domain"/>
    <property type="match status" value="1"/>
</dbReference>
<accession>A0A844Y7K6</accession>
<reference evidence="8 9" key="1">
    <citation type="submission" date="2019-12" db="EMBL/GenBank/DDBJ databases">
        <title>Genomic-based taxomic classification of the family Erythrobacteraceae.</title>
        <authorList>
            <person name="Xu L."/>
        </authorList>
    </citation>
    <scope>NUCLEOTIDE SEQUENCE [LARGE SCALE GENOMIC DNA]</scope>
    <source>
        <strain evidence="8 9">JCM 17468</strain>
    </source>
</reference>
<dbReference type="GO" id="GO:0046872">
    <property type="term" value="F:metal ion binding"/>
    <property type="evidence" value="ECO:0007669"/>
    <property type="project" value="UniProtKB-UniRule"/>
</dbReference>
<dbReference type="Gene3D" id="2.40.340.10">
    <property type="entry name" value="MoeA, C-terminal, domain IV"/>
    <property type="match status" value="1"/>
</dbReference>
<keyword evidence="6" id="KW-0479">Metal-binding</keyword>
<dbReference type="AlphaFoldDB" id="A0A844Y7K6"/>
<gene>
    <name evidence="8" type="ORF">GRI47_05430</name>
</gene>
<dbReference type="Pfam" id="PF00994">
    <property type="entry name" value="MoCF_biosynth"/>
    <property type="match status" value="1"/>
</dbReference>
<evidence type="ECO:0000256" key="6">
    <source>
        <dbReference type="RuleBase" id="RU365090"/>
    </source>
</evidence>
<dbReference type="PANTHER" id="PTHR10192">
    <property type="entry name" value="MOLYBDOPTERIN BIOSYNTHESIS PROTEIN"/>
    <property type="match status" value="1"/>
</dbReference>
<comment type="pathway">
    <text evidence="2 6">Cofactor biosynthesis; molybdopterin biosynthesis.</text>
</comment>
<dbReference type="EMBL" id="WTYD01000001">
    <property type="protein sequence ID" value="MXO53449.1"/>
    <property type="molecule type" value="Genomic_DNA"/>
</dbReference>
<evidence type="ECO:0000256" key="5">
    <source>
        <dbReference type="ARBA" id="ARBA00047317"/>
    </source>
</evidence>
<dbReference type="InterPro" id="IPR008284">
    <property type="entry name" value="MoCF_biosynth_CS"/>
</dbReference>
<dbReference type="GO" id="GO:0061599">
    <property type="term" value="F:molybdopterin molybdotransferase activity"/>
    <property type="evidence" value="ECO:0007669"/>
    <property type="project" value="UniProtKB-UniRule"/>
</dbReference>
<dbReference type="GO" id="GO:0006777">
    <property type="term" value="P:Mo-molybdopterin cofactor biosynthetic process"/>
    <property type="evidence" value="ECO:0007669"/>
    <property type="project" value="UniProtKB-UniRule"/>
</dbReference>
<dbReference type="SUPFAM" id="SSF63867">
    <property type="entry name" value="MoeA C-terminal domain-like"/>
    <property type="match status" value="1"/>
</dbReference>
<keyword evidence="6 8" id="KW-0808">Transferase</keyword>
<dbReference type="Gene3D" id="3.90.105.10">
    <property type="entry name" value="Molybdopterin biosynthesis moea protein, domain 2"/>
    <property type="match status" value="1"/>
</dbReference>
<keyword evidence="9" id="KW-1185">Reference proteome</keyword>
<dbReference type="CDD" id="cd00887">
    <property type="entry name" value="MoeA"/>
    <property type="match status" value="1"/>
</dbReference>
<sequence length="397" mass="41548">MARRSVITLDEAWERLLSSIAPLEAEQIPVDESGGRYLREALVARRTQPYADLSAMDGFAASGEGPWAVIGEARAGHAFDRALSPGQAVAISTGAALPQGADRIVVKEDASLAQAVLRADPLPTPGRHIRRRGFDFKTGDTLLAAGTRMAAPHIALARTAGVGTIGVTRRPRVAILECGDELRADPVDCPPDGLPASNGAMTACMVGSVGAEVSSRVLVPDRLEAVVNALDDAKDADLVLTSGGASVGEHDLIKPALERAGFTLDFWRVAIRPGKPLIVARRGSQLMLGLPGNPVSTFVTAFLFALPALRRMAGSERALPQPINLPLAGVLPAAGTRREFLRARLSPEGATLIDERDSSALAALARADVLIDRPIGAPVQAEGALVSCYLLENGAIA</sequence>
<comment type="similarity">
    <text evidence="3 6">Belongs to the MoeA family.</text>
</comment>
<dbReference type="InterPro" id="IPR036425">
    <property type="entry name" value="MoaB/Mog-like_dom_sf"/>
</dbReference>
<comment type="cofactor">
    <cofactor evidence="6">
        <name>Mg(2+)</name>
        <dbReference type="ChEBI" id="CHEBI:18420"/>
    </cofactor>
</comment>
<dbReference type="InterPro" id="IPR001453">
    <property type="entry name" value="MoaB/Mog_dom"/>
</dbReference>
<comment type="function">
    <text evidence="1 6">Catalyzes the insertion of molybdate into adenylated molybdopterin with the concomitant release of AMP.</text>
</comment>
<dbReference type="EC" id="2.10.1.1" evidence="6"/>